<keyword evidence="3" id="KW-1185">Reference proteome</keyword>
<dbReference type="OrthoDB" id="5875302at2"/>
<dbReference type="eggNOG" id="COG4220">
    <property type="taxonomic scope" value="Bacteria"/>
</dbReference>
<proteinExistence type="predicted"/>
<comment type="caution">
    <text evidence="2">The sequence shown here is derived from an EMBL/GenBank/DDBJ whole genome shotgun (WGS) entry which is preliminary data.</text>
</comment>
<organism evidence="2 3">
    <name type="scientific">Trabulsiella guamensis ATCC 49490</name>
    <dbReference type="NCBI Taxonomy" id="1005994"/>
    <lineage>
        <taxon>Bacteria</taxon>
        <taxon>Pseudomonadati</taxon>
        <taxon>Pseudomonadota</taxon>
        <taxon>Gammaproteobacteria</taxon>
        <taxon>Enterobacterales</taxon>
        <taxon>Enterobacteriaceae</taxon>
        <taxon>Trabulsiella</taxon>
    </lineage>
</organism>
<protein>
    <submittedName>
        <fullName evidence="2">Phage DNA packaging</fullName>
    </submittedName>
</protein>
<evidence type="ECO:0000313" key="3">
    <source>
        <dbReference type="Proteomes" id="UP000028630"/>
    </source>
</evidence>
<name>A0A085AFQ0_9ENTR</name>
<accession>A0A085AFQ0</accession>
<dbReference type="Pfam" id="PF07471">
    <property type="entry name" value="Phage_Nu1"/>
    <property type="match status" value="1"/>
</dbReference>
<dbReference type="Proteomes" id="UP000028630">
    <property type="component" value="Unassembled WGS sequence"/>
</dbReference>
<evidence type="ECO:0000313" key="2">
    <source>
        <dbReference type="EMBL" id="KFC09045.1"/>
    </source>
</evidence>
<dbReference type="InterPro" id="IPR010906">
    <property type="entry name" value="Phage_lambda_Nu1_terminase-ssu"/>
</dbReference>
<dbReference type="AlphaFoldDB" id="A0A085AFQ0"/>
<reference evidence="3" key="1">
    <citation type="submission" date="2014-05" db="EMBL/GenBank/DDBJ databases">
        <title>ATOL: Assembling a taxonomically balanced genome-scale reconstruction of the evolutionary history of the Enterobacteriaceae.</title>
        <authorList>
            <person name="Plunkett G. III"/>
            <person name="Neeno-Eckwall E.C."/>
            <person name="Glasner J.D."/>
            <person name="Perna N.T."/>
        </authorList>
    </citation>
    <scope>NUCLEOTIDE SEQUENCE [LARGE SCALE GENOMIC DNA]</scope>
    <source>
        <strain evidence="3">ATCC 49490</strain>
    </source>
</reference>
<dbReference type="RefSeq" id="WP_038154921.1">
    <property type="nucleotide sequence ID" value="NZ_JMTB01000044.1"/>
</dbReference>
<sequence length="169" mass="19144">MAVLLNKSDMAASIGISVQAFDKWGVIPVERKGREVFYDVKTVIEKDRERRQRKQQPDDDENDDLETQLLKERISLTAEQARSQRLKNQVKEGELIDTGFCSFALSKLAMDLSSILDAIPLSMQRQFPELSPQQVEHLKRLVAKGANACARAGDQLQAMMDEYISDTDE</sequence>
<dbReference type="EMBL" id="JMTB01000044">
    <property type="protein sequence ID" value="KFC09045.1"/>
    <property type="molecule type" value="Genomic_DNA"/>
</dbReference>
<gene>
    <name evidence="2" type="ORF">GTGU_01237</name>
</gene>
<evidence type="ECO:0000256" key="1">
    <source>
        <dbReference type="SAM" id="MobiDB-lite"/>
    </source>
</evidence>
<feature type="region of interest" description="Disordered" evidence="1">
    <location>
        <begin position="47"/>
        <end position="69"/>
    </location>
</feature>